<accession>A0A3G9GEA9</accession>
<dbReference type="PROSITE" id="PS50949">
    <property type="entry name" value="HTH_GNTR"/>
    <property type="match status" value="1"/>
</dbReference>
<dbReference type="GO" id="GO:0003700">
    <property type="term" value="F:DNA-binding transcription factor activity"/>
    <property type="evidence" value="ECO:0007669"/>
    <property type="project" value="InterPro"/>
</dbReference>
<organism evidence="5 6">
    <name type="scientific">Aquitalea magnusonii</name>
    <dbReference type="NCBI Taxonomy" id="332411"/>
    <lineage>
        <taxon>Bacteria</taxon>
        <taxon>Pseudomonadati</taxon>
        <taxon>Pseudomonadota</taxon>
        <taxon>Betaproteobacteria</taxon>
        <taxon>Neisseriales</taxon>
        <taxon>Chromobacteriaceae</taxon>
        <taxon>Aquitalea</taxon>
    </lineage>
</organism>
<dbReference type="InterPro" id="IPR000524">
    <property type="entry name" value="Tscrpt_reg_HTH_GntR"/>
</dbReference>
<dbReference type="PRINTS" id="PR00035">
    <property type="entry name" value="HTHGNTR"/>
</dbReference>
<dbReference type="SMART" id="SM00895">
    <property type="entry name" value="FCD"/>
    <property type="match status" value="1"/>
</dbReference>
<reference evidence="6" key="3">
    <citation type="journal article" date="2017" name="Plant Physiol. Biochem.">
        <title>Differential oxidative and antioxidative response of duckweed Lemna minor toward plant growth promoting/inhibiting bacteria.</title>
        <authorList>
            <person name="Ishizawa H."/>
            <person name="Kuroda M."/>
            <person name="Morikawa M."/>
            <person name="Ike M."/>
        </authorList>
    </citation>
    <scope>NUCLEOTIDE SEQUENCE [LARGE SCALE GENOMIC DNA]</scope>
    <source>
        <strain evidence="6">H3</strain>
    </source>
</reference>
<dbReference type="CDD" id="cd07377">
    <property type="entry name" value="WHTH_GntR"/>
    <property type="match status" value="1"/>
</dbReference>
<keyword evidence="6" id="KW-1185">Reference proteome</keyword>
<dbReference type="AlphaFoldDB" id="A0A3G9GEA9"/>
<sequence length="224" mass="24255">MNVPQQIAQALQRKLQDGHYRAGENLPGQRELAEAMGVSRASLREAISMLEALGLVKSQPGKGVLVTTGQVRQHKDIPAGPFAASPQATFEFRMVLEPAAAALAARHITPEGKALLWQIQSTLEDALKNQDLIAAAEADLEFHLQVARLSGNALFHQVARSLSAPIGHSLRLPFADHLHIWETAHEHQVITNAITQGNPAEAHLGMLNHLRNAAARVGLQMDSL</sequence>
<dbReference type="InterPro" id="IPR011711">
    <property type="entry name" value="GntR_C"/>
</dbReference>
<dbReference type="Pfam" id="PF07729">
    <property type="entry name" value="FCD"/>
    <property type="match status" value="1"/>
</dbReference>
<dbReference type="Gene3D" id="1.20.120.530">
    <property type="entry name" value="GntR ligand-binding domain-like"/>
    <property type="match status" value="1"/>
</dbReference>
<dbReference type="InterPro" id="IPR036390">
    <property type="entry name" value="WH_DNA-bd_sf"/>
</dbReference>
<dbReference type="Pfam" id="PF00392">
    <property type="entry name" value="GntR"/>
    <property type="match status" value="1"/>
</dbReference>
<evidence type="ECO:0000313" key="6">
    <source>
        <dbReference type="Proteomes" id="UP000198290"/>
    </source>
</evidence>
<reference evidence="5 6" key="2">
    <citation type="journal article" date="2017" name="Genome Announc.">
        <title>Draft genome sequence of Aquitalea magnusonii strain H3, a plant growth-promoting bacterium of duckweed Lemna minor.</title>
        <authorList>
            <person name="Ishizawa H."/>
            <person name="Kuroda M."/>
            <person name="Ike M."/>
        </authorList>
    </citation>
    <scope>NUCLEOTIDE SEQUENCE [LARGE SCALE GENOMIC DNA]</scope>
    <source>
        <strain evidence="5 6">H3</strain>
    </source>
</reference>
<dbReference type="SMART" id="SM00345">
    <property type="entry name" value="HTH_GNTR"/>
    <property type="match status" value="1"/>
</dbReference>
<evidence type="ECO:0000256" key="1">
    <source>
        <dbReference type="ARBA" id="ARBA00023015"/>
    </source>
</evidence>
<evidence type="ECO:0000259" key="4">
    <source>
        <dbReference type="PROSITE" id="PS50949"/>
    </source>
</evidence>
<keyword evidence="1" id="KW-0805">Transcription regulation</keyword>
<dbReference type="Proteomes" id="UP000198290">
    <property type="component" value="Chromosome"/>
</dbReference>
<dbReference type="SUPFAM" id="SSF48008">
    <property type="entry name" value="GntR ligand-binding domain-like"/>
    <property type="match status" value="1"/>
</dbReference>
<proteinExistence type="predicted"/>
<dbReference type="Gene3D" id="1.10.10.10">
    <property type="entry name" value="Winged helix-like DNA-binding domain superfamily/Winged helix DNA-binding domain"/>
    <property type="match status" value="1"/>
</dbReference>
<evidence type="ECO:0000313" key="5">
    <source>
        <dbReference type="EMBL" id="BBF84989.1"/>
    </source>
</evidence>
<dbReference type="SUPFAM" id="SSF46785">
    <property type="entry name" value="Winged helix' DNA-binding domain"/>
    <property type="match status" value="1"/>
</dbReference>
<dbReference type="PANTHER" id="PTHR43537">
    <property type="entry name" value="TRANSCRIPTIONAL REGULATOR, GNTR FAMILY"/>
    <property type="match status" value="1"/>
</dbReference>
<dbReference type="OrthoDB" id="5296437at2"/>
<dbReference type="RefSeq" id="WP_089084777.1">
    <property type="nucleotide sequence ID" value="NZ_AP018823.1"/>
</dbReference>
<dbReference type="InterPro" id="IPR036388">
    <property type="entry name" value="WH-like_DNA-bd_sf"/>
</dbReference>
<gene>
    <name evidence="5" type="ORF">DLM_1365</name>
</gene>
<protein>
    <submittedName>
        <fullName evidence="5">Transcriptional regulator, GntR family</fullName>
    </submittedName>
</protein>
<keyword evidence="3" id="KW-0804">Transcription</keyword>
<reference evidence="6" key="1">
    <citation type="journal article" date="2017" name="Biotechnol. Biofuels">
        <title>Evaluation of environmental bacterial communities as a factor affecting the growth of duckweed Lemna minor.</title>
        <authorList>
            <person name="Ishizawa H."/>
            <person name="Kuroda M."/>
            <person name="Morikawa M."/>
            <person name="Ike M."/>
        </authorList>
    </citation>
    <scope>NUCLEOTIDE SEQUENCE [LARGE SCALE GENOMIC DNA]</scope>
    <source>
        <strain evidence="6">H3</strain>
    </source>
</reference>
<evidence type="ECO:0000256" key="2">
    <source>
        <dbReference type="ARBA" id="ARBA00023125"/>
    </source>
</evidence>
<name>A0A3G9GEA9_9NEIS</name>
<feature type="domain" description="HTH gntR-type" evidence="4">
    <location>
        <begin position="1"/>
        <end position="69"/>
    </location>
</feature>
<keyword evidence="2" id="KW-0238">DNA-binding</keyword>
<dbReference type="KEGG" id="amah:DLM_1365"/>
<dbReference type="PANTHER" id="PTHR43537:SF5">
    <property type="entry name" value="UXU OPERON TRANSCRIPTIONAL REGULATOR"/>
    <property type="match status" value="1"/>
</dbReference>
<evidence type="ECO:0000256" key="3">
    <source>
        <dbReference type="ARBA" id="ARBA00023163"/>
    </source>
</evidence>
<dbReference type="GO" id="GO:0003677">
    <property type="term" value="F:DNA binding"/>
    <property type="evidence" value="ECO:0007669"/>
    <property type="project" value="UniProtKB-KW"/>
</dbReference>
<dbReference type="EMBL" id="AP018823">
    <property type="protein sequence ID" value="BBF84989.1"/>
    <property type="molecule type" value="Genomic_DNA"/>
</dbReference>
<dbReference type="InterPro" id="IPR008920">
    <property type="entry name" value="TF_FadR/GntR_C"/>
</dbReference>